<sequence>MELRQLTLEEFDQSMDLSSFAFQYPVSEDERESRRKLFKPERIWGYFELGQLMAKAGLLPFTAWIQGKAYAMGGIAGVATWPEYRRRGLVAGLLKHLLQNMRDQGYSVSFLHPFEFSFYRKYGWETYCEYKNCTIETSKLPERTLYPGRIERIQQDASRLNPIYEQYASKFSGTIHRDADWWEQAVFARKGGQIAVYSDSKGEDQGYVLYEVKERKFHIRELAALNDEAENALWTFIANHDSMIEKVEFRAPVSDGLSFKLSNPRIRQEITPYFMARIVDMDTFLQAYPFLPSNDEEFISIQVRDEHASWNEGVRMLRLGSGGQVTLLESGPNETPALQADIQSWTALFMGYKRPAELHRIGRLQGALEDVLRLDKRIPAKETYLMDFF</sequence>
<feature type="domain" description="N-acetyltransferase" evidence="1">
    <location>
        <begin position="1"/>
        <end position="146"/>
    </location>
</feature>
<evidence type="ECO:0000259" key="1">
    <source>
        <dbReference type="PROSITE" id="PS51186"/>
    </source>
</evidence>
<dbReference type="PANTHER" id="PTHR37817">
    <property type="entry name" value="N-ACETYLTRANSFERASE EIS"/>
    <property type="match status" value="1"/>
</dbReference>
<dbReference type="PROSITE" id="PS51186">
    <property type="entry name" value="GNAT"/>
    <property type="match status" value="1"/>
</dbReference>
<protein>
    <submittedName>
        <fullName evidence="2">Enhanced intracellular survival protein Eis</fullName>
        <ecNumber evidence="2">2.3.1.-</ecNumber>
    </submittedName>
</protein>
<dbReference type="GO" id="GO:0016746">
    <property type="term" value="F:acyltransferase activity"/>
    <property type="evidence" value="ECO:0007669"/>
    <property type="project" value="UniProtKB-KW"/>
</dbReference>
<dbReference type="CDD" id="cd04301">
    <property type="entry name" value="NAT_SF"/>
    <property type="match status" value="1"/>
</dbReference>
<accession>A0ABW5PIS3</accession>
<dbReference type="InterPro" id="IPR000182">
    <property type="entry name" value="GNAT_dom"/>
</dbReference>
<dbReference type="InterPro" id="IPR016181">
    <property type="entry name" value="Acyl_CoA_acyltransferase"/>
</dbReference>
<reference evidence="3" key="1">
    <citation type="journal article" date="2019" name="Int. J. Syst. Evol. Microbiol.">
        <title>The Global Catalogue of Microorganisms (GCM) 10K type strain sequencing project: providing services to taxonomists for standard genome sequencing and annotation.</title>
        <authorList>
            <consortium name="The Broad Institute Genomics Platform"/>
            <consortium name="The Broad Institute Genome Sequencing Center for Infectious Disease"/>
            <person name="Wu L."/>
            <person name="Ma J."/>
        </authorList>
    </citation>
    <scope>NUCLEOTIDE SEQUENCE [LARGE SCALE GENOMIC DNA]</scope>
    <source>
        <strain evidence="3">KCTC 3950</strain>
    </source>
</reference>
<name>A0ABW5PIS3_9BACL</name>
<dbReference type="EMBL" id="JBHUME010000016">
    <property type="protein sequence ID" value="MFD2615173.1"/>
    <property type="molecule type" value="Genomic_DNA"/>
</dbReference>
<evidence type="ECO:0000313" key="3">
    <source>
        <dbReference type="Proteomes" id="UP001597541"/>
    </source>
</evidence>
<dbReference type="InterPro" id="IPR041380">
    <property type="entry name" value="Acetyltransf_17"/>
</dbReference>
<keyword evidence="3" id="KW-1185">Reference proteome</keyword>
<dbReference type="InterPro" id="IPR025559">
    <property type="entry name" value="Eis_dom"/>
</dbReference>
<dbReference type="Gene3D" id="3.40.630.30">
    <property type="match status" value="2"/>
</dbReference>
<dbReference type="RefSeq" id="WP_377606817.1">
    <property type="nucleotide sequence ID" value="NZ_JBHUME010000016.1"/>
</dbReference>
<comment type="caution">
    <text evidence="2">The sequence shown here is derived from an EMBL/GenBank/DDBJ whole genome shotgun (WGS) entry which is preliminary data.</text>
</comment>
<dbReference type="Proteomes" id="UP001597541">
    <property type="component" value="Unassembled WGS sequence"/>
</dbReference>
<dbReference type="Gene3D" id="3.30.1050.10">
    <property type="entry name" value="SCP2 sterol-binding domain"/>
    <property type="match status" value="1"/>
</dbReference>
<dbReference type="SUPFAM" id="SSF55718">
    <property type="entry name" value="SCP-like"/>
    <property type="match status" value="1"/>
</dbReference>
<dbReference type="EC" id="2.3.1.-" evidence="2"/>
<dbReference type="Pfam" id="PF17668">
    <property type="entry name" value="Acetyltransf_17"/>
    <property type="match status" value="1"/>
</dbReference>
<proteinExistence type="predicted"/>
<keyword evidence="2" id="KW-0808">Transferase</keyword>
<dbReference type="InterPro" id="IPR036527">
    <property type="entry name" value="SCP2_sterol-bd_dom_sf"/>
</dbReference>
<dbReference type="Pfam" id="PF13527">
    <property type="entry name" value="Acetyltransf_9"/>
    <property type="match status" value="1"/>
</dbReference>
<dbReference type="PANTHER" id="PTHR37817:SF1">
    <property type="entry name" value="N-ACETYLTRANSFERASE EIS"/>
    <property type="match status" value="1"/>
</dbReference>
<organism evidence="2 3">
    <name type="scientific">Paenibacillus gansuensis</name>
    <dbReference type="NCBI Taxonomy" id="306542"/>
    <lineage>
        <taxon>Bacteria</taxon>
        <taxon>Bacillati</taxon>
        <taxon>Bacillota</taxon>
        <taxon>Bacilli</taxon>
        <taxon>Bacillales</taxon>
        <taxon>Paenibacillaceae</taxon>
        <taxon>Paenibacillus</taxon>
    </lineage>
</organism>
<dbReference type="SUPFAM" id="SSF55729">
    <property type="entry name" value="Acyl-CoA N-acyltransferases (Nat)"/>
    <property type="match status" value="1"/>
</dbReference>
<dbReference type="Pfam" id="PF13530">
    <property type="entry name" value="SCP2_2"/>
    <property type="match status" value="1"/>
</dbReference>
<keyword evidence="2" id="KW-0012">Acyltransferase</keyword>
<gene>
    <name evidence="2" type="primary">eis</name>
    <name evidence="2" type="ORF">ACFSUF_22390</name>
</gene>
<dbReference type="InterPro" id="IPR051554">
    <property type="entry name" value="Acetyltransferase_Eis"/>
</dbReference>
<evidence type="ECO:0000313" key="2">
    <source>
        <dbReference type="EMBL" id="MFD2615173.1"/>
    </source>
</evidence>